<evidence type="ECO:0008006" key="3">
    <source>
        <dbReference type="Google" id="ProtNLM"/>
    </source>
</evidence>
<evidence type="ECO:0000313" key="1">
    <source>
        <dbReference type="EMBL" id="KAJ8967137.1"/>
    </source>
</evidence>
<dbReference type="EMBL" id="JANEYF010000893">
    <property type="protein sequence ID" value="KAJ8967137.1"/>
    <property type="molecule type" value="Genomic_DNA"/>
</dbReference>
<keyword evidence="2" id="KW-1185">Reference proteome</keyword>
<protein>
    <recommendedName>
        <fullName evidence="3">Peptidase A2 domain-containing protein</fullName>
    </recommendedName>
</protein>
<gene>
    <name evidence="1" type="ORF">NQ314_003071</name>
</gene>
<dbReference type="Gene3D" id="2.40.70.10">
    <property type="entry name" value="Acid Proteases"/>
    <property type="match status" value="1"/>
</dbReference>
<dbReference type="Proteomes" id="UP001162156">
    <property type="component" value="Unassembled WGS sequence"/>
</dbReference>
<dbReference type="AlphaFoldDB" id="A0AAV8ZN53"/>
<name>A0AAV8ZN53_9CUCU</name>
<comment type="caution">
    <text evidence="1">The sequence shown here is derived from an EMBL/GenBank/DDBJ whole genome shotgun (WGS) entry which is preliminary data.</text>
</comment>
<sequence>MQDILINGKPSRVHIDQGSFCVAIKLGEVLRLDIDYDPKQRTLIRGYGNGVTESLGLCNFKINIDSVEAKISANVVPDSIQAVPVLVGRTFTELLGVLIVKDHRHLLITKGDINSIGDVFPRLNKVTLWAKQSTIIPKSHLVNVVVEDKNNEFKGDLLWRLVLD</sequence>
<accession>A0AAV8ZN53</accession>
<reference evidence="1" key="1">
    <citation type="journal article" date="2023" name="Insect Mol. Biol.">
        <title>Genome sequencing provides insights into the evolution of gene families encoding plant cell wall-degrading enzymes in longhorned beetles.</title>
        <authorList>
            <person name="Shin N.R."/>
            <person name="Okamura Y."/>
            <person name="Kirsch R."/>
            <person name="Pauchet Y."/>
        </authorList>
    </citation>
    <scope>NUCLEOTIDE SEQUENCE</scope>
    <source>
        <strain evidence="1">RBIC_L_NR</strain>
    </source>
</reference>
<evidence type="ECO:0000313" key="2">
    <source>
        <dbReference type="Proteomes" id="UP001162156"/>
    </source>
</evidence>
<dbReference type="InterPro" id="IPR021109">
    <property type="entry name" value="Peptidase_aspartic_dom_sf"/>
</dbReference>
<organism evidence="1 2">
    <name type="scientific">Rhamnusium bicolor</name>
    <dbReference type="NCBI Taxonomy" id="1586634"/>
    <lineage>
        <taxon>Eukaryota</taxon>
        <taxon>Metazoa</taxon>
        <taxon>Ecdysozoa</taxon>
        <taxon>Arthropoda</taxon>
        <taxon>Hexapoda</taxon>
        <taxon>Insecta</taxon>
        <taxon>Pterygota</taxon>
        <taxon>Neoptera</taxon>
        <taxon>Endopterygota</taxon>
        <taxon>Coleoptera</taxon>
        <taxon>Polyphaga</taxon>
        <taxon>Cucujiformia</taxon>
        <taxon>Chrysomeloidea</taxon>
        <taxon>Cerambycidae</taxon>
        <taxon>Lepturinae</taxon>
        <taxon>Rhagiini</taxon>
        <taxon>Rhamnusium</taxon>
    </lineage>
</organism>
<proteinExistence type="predicted"/>